<dbReference type="InterPro" id="IPR036318">
    <property type="entry name" value="FAD-bd_PCMH-like_sf"/>
</dbReference>
<name>A0A3B0S0T3_9ZZZZ</name>
<evidence type="ECO:0000256" key="3">
    <source>
        <dbReference type="ARBA" id="ARBA00023002"/>
    </source>
</evidence>
<dbReference type="SUPFAM" id="SSF55447">
    <property type="entry name" value="CO dehydrogenase flavoprotein C-terminal domain-like"/>
    <property type="match status" value="1"/>
</dbReference>
<gene>
    <name evidence="5" type="ORF">MNBD_ALPHA08-41</name>
</gene>
<proteinExistence type="predicted"/>
<dbReference type="EC" id="1.17.1.4" evidence="5"/>
<dbReference type="Gene3D" id="3.30.465.10">
    <property type="match status" value="1"/>
</dbReference>
<dbReference type="AlphaFoldDB" id="A0A3B0S0T3"/>
<evidence type="ECO:0000256" key="1">
    <source>
        <dbReference type="ARBA" id="ARBA00022630"/>
    </source>
</evidence>
<dbReference type="SUPFAM" id="SSF56176">
    <property type="entry name" value="FAD-binding/transporter-associated domain-like"/>
    <property type="match status" value="1"/>
</dbReference>
<evidence type="ECO:0000256" key="2">
    <source>
        <dbReference type="ARBA" id="ARBA00022827"/>
    </source>
</evidence>
<feature type="domain" description="FAD-binding PCMH-type" evidence="4">
    <location>
        <begin position="1"/>
        <end position="168"/>
    </location>
</feature>
<dbReference type="PROSITE" id="PS51387">
    <property type="entry name" value="FAD_PCMH"/>
    <property type="match status" value="1"/>
</dbReference>
<dbReference type="EMBL" id="UOEC01000151">
    <property type="protein sequence ID" value="VAV97859.1"/>
    <property type="molecule type" value="Genomic_DNA"/>
</dbReference>
<keyword evidence="1" id="KW-0285">Flavoprotein</keyword>
<accession>A0A3B0S0T3</accession>
<dbReference type="InterPro" id="IPR002346">
    <property type="entry name" value="Mopterin_DH_FAD-bd"/>
</dbReference>
<dbReference type="InterPro" id="IPR036683">
    <property type="entry name" value="CO_DH_flav_C_dom_sf"/>
</dbReference>
<keyword evidence="2" id="KW-0274">FAD</keyword>
<dbReference type="Gene3D" id="3.30.43.10">
    <property type="entry name" value="Uridine Diphospho-n-acetylenolpyruvylglucosamine Reductase, domain 2"/>
    <property type="match status" value="1"/>
</dbReference>
<dbReference type="Gene3D" id="3.30.390.50">
    <property type="entry name" value="CO dehydrogenase flavoprotein, C-terminal domain"/>
    <property type="match status" value="1"/>
</dbReference>
<sequence length="280" mass="29768">MQYERPREIDQALVLLAQGNWTVLAGGTDFYPALQDRPPSGKILDVSALPDLRSIQEQDTHWRIDALVTWSDLIATDLPPAFDGLKLAACEIGSIQIQNKATLVGNICNASPAADGVPPLLTLDAIVEIVSAQGTRQIPLQKFIHGNRQTDLQTGEMVSAILIPTASGTGTSAFIKLGTRKFLVISIAMVAARLTANDNGEIVDAAISVGSCSAVAMRLGDLEQALFGANISNDLADLVEPAHLAELTPLDDARAPAVYRLGAATELVRRTINAAREQAK</sequence>
<reference evidence="5" key="1">
    <citation type="submission" date="2018-06" db="EMBL/GenBank/DDBJ databases">
        <authorList>
            <person name="Zhirakovskaya E."/>
        </authorList>
    </citation>
    <scope>NUCLEOTIDE SEQUENCE</scope>
</reference>
<dbReference type="InterPro" id="IPR051312">
    <property type="entry name" value="Diverse_Substr_Oxidored"/>
</dbReference>
<evidence type="ECO:0000313" key="5">
    <source>
        <dbReference type="EMBL" id="VAV97859.1"/>
    </source>
</evidence>
<dbReference type="PANTHER" id="PTHR42659:SF2">
    <property type="entry name" value="XANTHINE DEHYDROGENASE SUBUNIT C-RELATED"/>
    <property type="match status" value="1"/>
</dbReference>
<dbReference type="InterPro" id="IPR016167">
    <property type="entry name" value="FAD-bd_PCMH_sub1"/>
</dbReference>
<protein>
    <submittedName>
        <fullName evidence="5">Xanthine dehydrogenase, FAD binding subunit</fullName>
        <ecNumber evidence="5">1.17.1.4</ecNumber>
    </submittedName>
</protein>
<dbReference type="PANTHER" id="PTHR42659">
    <property type="entry name" value="XANTHINE DEHYDROGENASE SUBUNIT C-RELATED"/>
    <property type="match status" value="1"/>
</dbReference>
<dbReference type="SMART" id="SM01092">
    <property type="entry name" value="CO_deh_flav_C"/>
    <property type="match status" value="1"/>
</dbReference>
<dbReference type="GO" id="GO:0004854">
    <property type="term" value="F:xanthine dehydrogenase activity"/>
    <property type="evidence" value="ECO:0007669"/>
    <property type="project" value="UniProtKB-EC"/>
</dbReference>
<dbReference type="InterPro" id="IPR016166">
    <property type="entry name" value="FAD-bd_PCMH"/>
</dbReference>
<dbReference type="InterPro" id="IPR005107">
    <property type="entry name" value="CO_DH_flav_C"/>
</dbReference>
<dbReference type="InterPro" id="IPR016169">
    <property type="entry name" value="FAD-bd_PCMH_sub2"/>
</dbReference>
<keyword evidence="3 5" id="KW-0560">Oxidoreductase</keyword>
<dbReference type="Pfam" id="PF03450">
    <property type="entry name" value="CO_deh_flav_C"/>
    <property type="match status" value="1"/>
</dbReference>
<dbReference type="GO" id="GO:0071949">
    <property type="term" value="F:FAD binding"/>
    <property type="evidence" value="ECO:0007669"/>
    <property type="project" value="InterPro"/>
</dbReference>
<organism evidence="5">
    <name type="scientific">hydrothermal vent metagenome</name>
    <dbReference type="NCBI Taxonomy" id="652676"/>
    <lineage>
        <taxon>unclassified sequences</taxon>
        <taxon>metagenomes</taxon>
        <taxon>ecological metagenomes</taxon>
    </lineage>
</organism>
<evidence type="ECO:0000259" key="4">
    <source>
        <dbReference type="PROSITE" id="PS51387"/>
    </source>
</evidence>
<dbReference type="Pfam" id="PF00941">
    <property type="entry name" value="FAD_binding_5"/>
    <property type="match status" value="1"/>
</dbReference>